<evidence type="ECO:0000313" key="2">
    <source>
        <dbReference type="Proteomes" id="UP001196413"/>
    </source>
</evidence>
<dbReference type="EMBL" id="JAHQIW010003910">
    <property type="protein sequence ID" value="KAJ1360564.1"/>
    <property type="molecule type" value="Genomic_DNA"/>
</dbReference>
<reference evidence="1" key="1">
    <citation type="submission" date="2021-06" db="EMBL/GenBank/DDBJ databases">
        <title>Parelaphostrongylus tenuis whole genome reference sequence.</title>
        <authorList>
            <person name="Garwood T.J."/>
            <person name="Larsen P.A."/>
            <person name="Fountain-Jones N.M."/>
            <person name="Garbe J.R."/>
            <person name="Macchietto M.G."/>
            <person name="Kania S.A."/>
            <person name="Gerhold R.W."/>
            <person name="Richards J.E."/>
            <person name="Wolf T.M."/>
        </authorList>
    </citation>
    <scope>NUCLEOTIDE SEQUENCE</scope>
    <source>
        <strain evidence="1">MNPRO001-30</strain>
        <tissue evidence="1">Meninges</tissue>
    </source>
</reference>
<keyword evidence="2" id="KW-1185">Reference proteome</keyword>
<organism evidence="1 2">
    <name type="scientific">Parelaphostrongylus tenuis</name>
    <name type="common">Meningeal worm</name>
    <dbReference type="NCBI Taxonomy" id="148309"/>
    <lineage>
        <taxon>Eukaryota</taxon>
        <taxon>Metazoa</taxon>
        <taxon>Ecdysozoa</taxon>
        <taxon>Nematoda</taxon>
        <taxon>Chromadorea</taxon>
        <taxon>Rhabditida</taxon>
        <taxon>Rhabditina</taxon>
        <taxon>Rhabditomorpha</taxon>
        <taxon>Strongyloidea</taxon>
        <taxon>Metastrongylidae</taxon>
        <taxon>Parelaphostrongylus</taxon>
    </lineage>
</organism>
<protein>
    <submittedName>
        <fullName evidence="1">Uncharacterized protein</fullName>
    </submittedName>
</protein>
<proteinExistence type="predicted"/>
<comment type="caution">
    <text evidence="1">The sequence shown here is derived from an EMBL/GenBank/DDBJ whole genome shotgun (WGS) entry which is preliminary data.</text>
</comment>
<accession>A0AAD5QSZ9</accession>
<gene>
    <name evidence="1" type="ORF">KIN20_019576</name>
</gene>
<dbReference type="Proteomes" id="UP001196413">
    <property type="component" value="Unassembled WGS sequence"/>
</dbReference>
<dbReference type="AlphaFoldDB" id="A0AAD5QSZ9"/>
<sequence length="120" mass="13701">MKKVAVFQKIRNPQWTSVVSKLSAPQLSMFCHHESESAILKDTALLSMLSRCTSHEFVNVAANSSDKLISASRSVSREDTWSAPRWDGGIDRELSSDAVINRLMGRYRCQQHRRRMRLAH</sequence>
<name>A0AAD5QSZ9_PARTN</name>
<evidence type="ECO:0000313" key="1">
    <source>
        <dbReference type="EMBL" id="KAJ1360564.1"/>
    </source>
</evidence>